<evidence type="ECO:0000313" key="1">
    <source>
        <dbReference type="EMBL" id="AGA33119.1"/>
    </source>
</evidence>
<evidence type="ECO:0000313" key="2">
    <source>
        <dbReference type="Proteomes" id="UP000010809"/>
    </source>
</evidence>
<dbReference type="Proteomes" id="UP000010809">
    <property type="component" value="Chromosome"/>
</dbReference>
<sequence length="166" mass="18445">MFPGYATAVQLHPGAGDFAALMELYENNYLRLRRLCPDLGGIEDGQVSVVEGASDLHLAILERTPYTTLLRLTYEFGSGGRISRQPDLRIRMFHDARQAEVVGRYCRRRGEGEVRLDAAAGIPGLACRWRHNRFLFKWLGFCLAQGHRFGSSEATTVATGALDSLS</sequence>
<dbReference type="InterPro" id="IPR009659">
    <property type="entry name" value="DUF1249"/>
</dbReference>
<dbReference type="OrthoDB" id="9793663at2"/>
<keyword evidence="2" id="KW-1185">Reference proteome</keyword>
<organism evidence="1 2">
    <name type="scientific">Thioalkalivibrio nitratireducens (strain DSM 14787 / UNIQEM 213 / ALEN2)</name>
    <dbReference type="NCBI Taxonomy" id="1255043"/>
    <lineage>
        <taxon>Bacteria</taxon>
        <taxon>Pseudomonadati</taxon>
        <taxon>Pseudomonadota</taxon>
        <taxon>Gammaproteobacteria</taxon>
        <taxon>Chromatiales</taxon>
        <taxon>Ectothiorhodospiraceae</taxon>
        <taxon>Thioalkalivibrio</taxon>
    </lineage>
</organism>
<gene>
    <name evidence="1" type="primary">yqiB [C]</name>
    <name evidence="1" type="ordered locus">TVNIR_1449</name>
</gene>
<dbReference type="EMBL" id="CP003989">
    <property type="protein sequence ID" value="AGA33119.1"/>
    <property type="molecule type" value="Genomic_DNA"/>
</dbReference>
<dbReference type="AlphaFoldDB" id="L0DU46"/>
<dbReference type="RefSeq" id="WP_015258255.1">
    <property type="nucleotide sequence ID" value="NC_019902.2"/>
</dbReference>
<evidence type="ECO:0008006" key="3">
    <source>
        <dbReference type="Google" id="ProtNLM"/>
    </source>
</evidence>
<dbReference type="KEGG" id="tni:TVNIR_1449"/>
<dbReference type="PANTHER" id="PTHR38774:SF1">
    <property type="entry name" value="CYTOPLASMIC PROTEIN"/>
    <property type="match status" value="1"/>
</dbReference>
<proteinExistence type="predicted"/>
<dbReference type="HOGENOM" id="CLU_116657_0_0_6"/>
<dbReference type="STRING" id="1255043.TVNIR_1449"/>
<dbReference type="Pfam" id="PF06853">
    <property type="entry name" value="DUF1249"/>
    <property type="match status" value="1"/>
</dbReference>
<dbReference type="PATRIC" id="fig|1255043.3.peg.1467"/>
<accession>L0DU46</accession>
<dbReference type="PANTHER" id="PTHR38774">
    <property type="entry name" value="CYTOPLASMIC PROTEIN-RELATED"/>
    <property type="match status" value="1"/>
</dbReference>
<reference evidence="1" key="1">
    <citation type="submission" date="2015-12" db="EMBL/GenBank/DDBJ databases">
        <authorList>
            <person name="Tikhonova T.V."/>
            <person name="Pavlov A.R."/>
            <person name="Beletsky A.V."/>
            <person name="Mardanov A.V."/>
            <person name="Sorokin D.Y."/>
            <person name="Ravin N.V."/>
            <person name="Popov V.O."/>
        </authorList>
    </citation>
    <scope>NUCLEOTIDE SEQUENCE</scope>
    <source>
        <strain evidence="1">DSM 14787</strain>
    </source>
</reference>
<name>L0DU46_THIND</name>
<dbReference type="eggNOG" id="COG3151">
    <property type="taxonomic scope" value="Bacteria"/>
</dbReference>
<protein>
    <recommendedName>
        <fullName evidence="3">Cytoplasmic protein</fullName>
    </recommendedName>
</protein>